<evidence type="ECO:0000313" key="10">
    <source>
        <dbReference type="Proteomes" id="UP000076878"/>
    </source>
</evidence>
<dbReference type="STRING" id="640938.TR210_1758"/>
<dbReference type="InterPro" id="IPR010432">
    <property type="entry name" value="RDD"/>
</dbReference>
<evidence type="ECO:0000259" key="7">
    <source>
        <dbReference type="Pfam" id="PF06271"/>
    </source>
</evidence>
<evidence type="ECO:0000256" key="1">
    <source>
        <dbReference type="ARBA" id="ARBA00004651"/>
    </source>
</evidence>
<dbReference type="RefSeq" id="WP_239420556.1">
    <property type="nucleotide sequence ID" value="NZ_FJNB01000012.1"/>
</dbReference>
<proteinExistence type="predicted"/>
<gene>
    <name evidence="9" type="ORF">SAMN05216375_11245</name>
    <name evidence="8" type="ORF">TR210_1758</name>
</gene>
<dbReference type="EMBL" id="FJNB01000012">
    <property type="protein sequence ID" value="CZR00702.1"/>
    <property type="molecule type" value="Genomic_DNA"/>
</dbReference>
<evidence type="ECO:0000313" key="8">
    <source>
        <dbReference type="EMBL" id="CZR00702.1"/>
    </source>
</evidence>
<dbReference type="Proteomes" id="UP000076878">
    <property type="component" value="Unassembled WGS sequence"/>
</dbReference>
<evidence type="ECO:0000256" key="5">
    <source>
        <dbReference type="ARBA" id="ARBA00023136"/>
    </source>
</evidence>
<dbReference type="EMBL" id="FNYT01000012">
    <property type="protein sequence ID" value="SEJ37593.1"/>
    <property type="molecule type" value="Genomic_DNA"/>
</dbReference>
<keyword evidence="11" id="KW-1185">Reference proteome</keyword>
<keyword evidence="4 6" id="KW-1133">Transmembrane helix</keyword>
<keyword evidence="3 6" id="KW-0812">Transmembrane</keyword>
<dbReference type="Proteomes" id="UP000199280">
    <property type="component" value="Unassembled WGS sequence"/>
</dbReference>
<keyword evidence="2" id="KW-1003">Cell membrane</keyword>
<keyword evidence="5 6" id="KW-0472">Membrane</keyword>
<feature type="transmembrane region" description="Helical" evidence="6">
    <location>
        <begin position="59"/>
        <end position="81"/>
    </location>
</feature>
<organism evidence="8 10">
    <name type="scientific">Trichococcus ilyis</name>
    <dbReference type="NCBI Taxonomy" id="640938"/>
    <lineage>
        <taxon>Bacteria</taxon>
        <taxon>Bacillati</taxon>
        <taxon>Bacillota</taxon>
        <taxon>Bacilli</taxon>
        <taxon>Lactobacillales</taxon>
        <taxon>Carnobacteriaceae</taxon>
        <taxon>Trichococcus</taxon>
    </lineage>
</organism>
<dbReference type="Pfam" id="PF06271">
    <property type="entry name" value="RDD"/>
    <property type="match status" value="1"/>
</dbReference>
<evidence type="ECO:0000313" key="9">
    <source>
        <dbReference type="EMBL" id="SEJ37593.1"/>
    </source>
</evidence>
<dbReference type="PANTHER" id="PTHR36115:SF9">
    <property type="entry name" value="LMO1584 PROTEIN"/>
    <property type="match status" value="1"/>
</dbReference>
<dbReference type="GO" id="GO:0005886">
    <property type="term" value="C:plasma membrane"/>
    <property type="evidence" value="ECO:0007669"/>
    <property type="project" value="UniProtKB-SubCell"/>
</dbReference>
<evidence type="ECO:0000256" key="6">
    <source>
        <dbReference type="SAM" id="Phobius"/>
    </source>
</evidence>
<evidence type="ECO:0000313" key="11">
    <source>
        <dbReference type="Proteomes" id="UP000199280"/>
    </source>
</evidence>
<accession>A0A143YZN8</accession>
<evidence type="ECO:0000256" key="3">
    <source>
        <dbReference type="ARBA" id="ARBA00022692"/>
    </source>
</evidence>
<name>A0A143YZN8_9LACT</name>
<dbReference type="InterPro" id="IPR051791">
    <property type="entry name" value="Pra-immunoreactive"/>
</dbReference>
<reference evidence="8 10" key="1">
    <citation type="submission" date="2016-02" db="EMBL/GenBank/DDBJ databases">
        <authorList>
            <person name="Wen L."/>
            <person name="He K."/>
            <person name="Yang H."/>
        </authorList>
    </citation>
    <scope>NUCLEOTIDE SEQUENCE [LARGE SCALE GENOMIC DNA]</scope>
    <source>
        <strain evidence="8">Trichococcus_R210</strain>
    </source>
</reference>
<protein>
    <submittedName>
        <fullName evidence="8 9">Rdd</fullName>
    </submittedName>
</protein>
<evidence type="ECO:0000256" key="2">
    <source>
        <dbReference type="ARBA" id="ARBA00022475"/>
    </source>
</evidence>
<sequence length="189" mass="21851">MMEDRTVTHEERLEQIRQKKAAWEEAERFSDQQERPFHRYPDYVFAGFWIRFFAYLTDLLIVQALVAILINPVFALIGIRMHGDSPYTLYGFFQLLVLVGYFVLTTKYTNGQTLGKMIFGIRVVCFKEEKLSWPTVLIREGIGRCIGKTVAVVYLIAAFQNKKQHPIDMLCDTSVVTENSVRALLEGCQ</sequence>
<feature type="transmembrane region" description="Helical" evidence="6">
    <location>
        <begin position="87"/>
        <end position="104"/>
    </location>
</feature>
<reference evidence="9 11" key="2">
    <citation type="submission" date="2016-10" db="EMBL/GenBank/DDBJ databases">
        <authorList>
            <person name="Varghese N."/>
            <person name="Submissions S."/>
        </authorList>
    </citation>
    <scope>NUCLEOTIDE SEQUENCE [LARGE SCALE GENOMIC DNA]</scope>
    <source>
        <strain evidence="9 11">DSM 22150</strain>
    </source>
</reference>
<evidence type="ECO:0000256" key="4">
    <source>
        <dbReference type="ARBA" id="ARBA00022989"/>
    </source>
</evidence>
<feature type="domain" description="RDD" evidence="7">
    <location>
        <begin position="46"/>
        <end position="171"/>
    </location>
</feature>
<comment type="subcellular location">
    <subcellularLocation>
        <location evidence="1">Cell membrane</location>
        <topology evidence="1">Multi-pass membrane protein</topology>
    </subcellularLocation>
</comment>
<dbReference type="PANTHER" id="PTHR36115">
    <property type="entry name" value="PROLINE-RICH ANTIGEN HOMOLOG-RELATED"/>
    <property type="match status" value="1"/>
</dbReference>
<dbReference type="AlphaFoldDB" id="A0A143YZN8"/>